<comment type="caution">
    <text evidence="2">The sequence shown here is derived from an EMBL/GenBank/DDBJ whole genome shotgun (WGS) entry which is preliminary data.</text>
</comment>
<evidence type="ECO:0000313" key="3">
    <source>
        <dbReference type="Proteomes" id="UP000177281"/>
    </source>
</evidence>
<feature type="region of interest" description="Disordered" evidence="1">
    <location>
        <begin position="37"/>
        <end position="70"/>
    </location>
</feature>
<proteinExistence type="predicted"/>
<protein>
    <submittedName>
        <fullName evidence="2">Uncharacterized protein</fullName>
    </submittedName>
</protein>
<reference evidence="2 3" key="1">
    <citation type="journal article" date="2016" name="Nat. Commun.">
        <title>Thousands of microbial genomes shed light on interconnected biogeochemical processes in an aquifer system.</title>
        <authorList>
            <person name="Anantharaman K."/>
            <person name="Brown C.T."/>
            <person name="Hug L.A."/>
            <person name="Sharon I."/>
            <person name="Castelle C.J."/>
            <person name="Probst A.J."/>
            <person name="Thomas B.C."/>
            <person name="Singh A."/>
            <person name="Wilkins M.J."/>
            <person name="Karaoz U."/>
            <person name="Brodie E.L."/>
            <person name="Williams K.H."/>
            <person name="Hubbard S.S."/>
            <person name="Banfield J.F."/>
        </authorList>
    </citation>
    <scope>NUCLEOTIDE SEQUENCE [LARGE SCALE GENOMIC DNA]</scope>
</reference>
<accession>A0A1F5PXE0</accession>
<evidence type="ECO:0000256" key="1">
    <source>
        <dbReference type="SAM" id="MobiDB-lite"/>
    </source>
</evidence>
<sequence length="70" mass="7977">MRWLGSIRQLADRHLIRPLARPPLERPSVFQTYIGERSLPAPPRRGPGHFLTGSHAPSMQARPKMPEEVK</sequence>
<dbReference type="Proteomes" id="UP000177281">
    <property type="component" value="Unassembled WGS sequence"/>
</dbReference>
<dbReference type="AlphaFoldDB" id="A0A1F5PXE0"/>
<name>A0A1F5PXE0_9BACT</name>
<organism evidence="2 3">
    <name type="scientific">Candidatus Doudnabacteria bacterium RIFCSPLOWO2_01_FULL_44_21</name>
    <dbReference type="NCBI Taxonomy" id="1817841"/>
    <lineage>
        <taxon>Bacteria</taxon>
        <taxon>Candidatus Doudnaibacteriota</taxon>
    </lineage>
</organism>
<dbReference type="EMBL" id="MFFB01000014">
    <property type="protein sequence ID" value="OGE94524.1"/>
    <property type="molecule type" value="Genomic_DNA"/>
</dbReference>
<evidence type="ECO:0000313" key="2">
    <source>
        <dbReference type="EMBL" id="OGE94524.1"/>
    </source>
</evidence>
<gene>
    <name evidence="2" type="ORF">A3B10_00855</name>
</gene>